<gene>
    <name evidence="3" type="ORF">HMPREF2086_01926</name>
</gene>
<dbReference type="PANTHER" id="PTHR10887:SF495">
    <property type="entry name" value="HELICASE SENATAXIN ISOFORM X1-RELATED"/>
    <property type="match status" value="1"/>
</dbReference>
<dbReference type="InterPro" id="IPR045055">
    <property type="entry name" value="DNA2/NAM7-like"/>
</dbReference>
<dbReference type="PANTHER" id="PTHR10887">
    <property type="entry name" value="DNA2/NAM7 HELICASE FAMILY"/>
    <property type="match status" value="1"/>
</dbReference>
<dbReference type="PATRIC" id="fig|1357400.3.peg.2611"/>
<evidence type="ECO:0000313" key="3">
    <source>
        <dbReference type="EMBL" id="ETD22199.1"/>
    </source>
</evidence>
<dbReference type="InterPro" id="IPR002048">
    <property type="entry name" value="EF_hand_dom"/>
</dbReference>
<dbReference type="InterPro" id="IPR041679">
    <property type="entry name" value="DNA2/NAM7-like_C"/>
</dbReference>
<dbReference type="eggNOG" id="COG1112">
    <property type="taxonomic scope" value="Bacteria"/>
</dbReference>
<evidence type="ECO:0000256" key="1">
    <source>
        <dbReference type="SAM" id="Coils"/>
    </source>
</evidence>
<dbReference type="CDD" id="cd18808">
    <property type="entry name" value="SF1_C_Upf1"/>
    <property type="match status" value="1"/>
</dbReference>
<evidence type="ECO:0000313" key="4">
    <source>
        <dbReference type="Proteomes" id="UP000018731"/>
    </source>
</evidence>
<dbReference type="OrthoDB" id="9757917at2"/>
<keyword evidence="1" id="KW-0175">Coiled coil</keyword>
<dbReference type="HOGENOM" id="CLU_376326_0_0_7"/>
<protein>
    <recommendedName>
        <fullName evidence="2">EF-hand domain-containing protein</fullName>
    </recommendedName>
</protein>
<keyword evidence="4" id="KW-1185">Reference proteome</keyword>
<dbReference type="InterPro" id="IPR047187">
    <property type="entry name" value="SF1_C_Upf1"/>
</dbReference>
<dbReference type="InterPro" id="IPR041677">
    <property type="entry name" value="DNA2/NAM7_AAA_11"/>
</dbReference>
<accession>V8C4A4</accession>
<dbReference type="Pfam" id="PF13087">
    <property type="entry name" value="AAA_12"/>
    <property type="match status" value="1"/>
</dbReference>
<dbReference type="GO" id="GO:0004386">
    <property type="term" value="F:helicase activity"/>
    <property type="evidence" value="ECO:0007669"/>
    <property type="project" value="InterPro"/>
</dbReference>
<reference evidence="3 4" key="1">
    <citation type="journal article" date="2014" name="Genome Announc.">
        <title>Draft genome sequences of six enterohepatic helicobacter species isolated from humans and one from rhesus macaques.</title>
        <authorList>
            <person name="Shen Z."/>
            <person name="Sheh A."/>
            <person name="Young S.K."/>
            <person name="Abouelliel A."/>
            <person name="Ward D.V."/>
            <person name="Earl A.M."/>
            <person name="Fox J.G."/>
        </authorList>
    </citation>
    <scope>NUCLEOTIDE SEQUENCE [LARGE SCALE GENOMIC DNA]</scope>
    <source>
        <strain evidence="3 4">MIT 99-5501</strain>
    </source>
</reference>
<organism evidence="3 4">
    <name type="scientific">Helicobacter macacae MIT 99-5501</name>
    <dbReference type="NCBI Taxonomy" id="1357400"/>
    <lineage>
        <taxon>Bacteria</taxon>
        <taxon>Pseudomonadati</taxon>
        <taxon>Campylobacterota</taxon>
        <taxon>Epsilonproteobacteria</taxon>
        <taxon>Campylobacterales</taxon>
        <taxon>Helicobacteraceae</taxon>
        <taxon>Helicobacter</taxon>
    </lineage>
</organism>
<dbReference type="Proteomes" id="UP000018731">
    <property type="component" value="Unassembled WGS sequence"/>
</dbReference>
<feature type="coiled-coil region" evidence="1">
    <location>
        <begin position="200"/>
        <end position="278"/>
    </location>
</feature>
<name>V8C4A4_9HELI</name>
<feature type="domain" description="EF-hand" evidence="2">
    <location>
        <begin position="321"/>
        <end position="356"/>
    </location>
</feature>
<dbReference type="EMBL" id="AZJI01000010">
    <property type="protein sequence ID" value="ETD22199.1"/>
    <property type="molecule type" value="Genomic_DNA"/>
</dbReference>
<dbReference type="STRING" id="1357400.HMPREF2086_01926"/>
<sequence length="737" mass="85388">MPKDERIFPTRIGSEDKIQDKLFANDSQVIDYFIYQYRGKIREFIDTYGKDIDKYISTYSEFIQIDKDLHKLESSITSARQEQDTVIQSSFFAYIDTVCKDLDSANLSILRSIPKSVLKEQCERFHKFLCEQGTHSFLGKYASSDEPNKPNQQWQTLWEKGEEARNKEIHTLMQSCIGDTPPNIIKQFKNHINANTINTKEQAQKLQDKIQEKISEQTQKRDSLSKRKDSIQSTLEEIAKKLDFGKNTHSQGTIQITHSELKAHIKHLQEKLAIYQKLDSLAMPSKESAFQTIPQTIVQKLGLDIEELRQMQKGFATNATTNEKELKKILRDIAKKNDKNISEQELEKIANDLLQSKQSAKSSENSTRYANVMEGIKICANVYAATCNINPKKLSIMQDEKETPIIFDVVIVDEVSKMNAIEMLLPMQRAKRLILVGDQHQLPPIFKEGIQKEEITEMLNISDEMFERYKNLIEYSKFTQFFEIFPDSAKSRLTTQFRMHPHIMEFINHFYNDKRLQCGLPNPDESRAHEFGELYGIGHRHILWIDSSTSCEDAPEHSTSKRNMQEAKVIRKIIKDMAIVYKAHKTKHNLAQSKRKEIGVISFYGAQVGELRNIRKDKDYSKDLDIDISTVDDFQGKEKDVIIVSLVRTDKGISHNRFIKDYRRVNVAFSRARQLLIVIACNEAFDRVQLSFGDKEAKLCYQTMRQSQKCFVVNKKLKDIIHYKSSDYTSTDKPHKG</sequence>
<evidence type="ECO:0000259" key="2">
    <source>
        <dbReference type="PROSITE" id="PS50222"/>
    </source>
</evidence>
<dbReference type="AlphaFoldDB" id="V8C4A4"/>
<dbReference type="Pfam" id="PF13086">
    <property type="entry name" value="AAA_11"/>
    <property type="match status" value="1"/>
</dbReference>
<dbReference type="InterPro" id="IPR027417">
    <property type="entry name" value="P-loop_NTPase"/>
</dbReference>
<dbReference type="PROSITE" id="PS50222">
    <property type="entry name" value="EF_HAND_2"/>
    <property type="match status" value="1"/>
</dbReference>
<comment type="caution">
    <text evidence="3">The sequence shown here is derived from an EMBL/GenBank/DDBJ whole genome shotgun (WGS) entry which is preliminary data.</text>
</comment>
<proteinExistence type="predicted"/>
<dbReference type="SUPFAM" id="SSF52540">
    <property type="entry name" value="P-loop containing nucleoside triphosphate hydrolases"/>
    <property type="match status" value="1"/>
</dbReference>
<dbReference type="GO" id="GO:0005509">
    <property type="term" value="F:calcium ion binding"/>
    <property type="evidence" value="ECO:0007669"/>
    <property type="project" value="InterPro"/>
</dbReference>
<dbReference type="CDD" id="cd17934">
    <property type="entry name" value="DEXXQc_Upf1-like"/>
    <property type="match status" value="1"/>
</dbReference>
<dbReference type="Gene3D" id="3.40.50.300">
    <property type="entry name" value="P-loop containing nucleotide triphosphate hydrolases"/>
    <property type="match status" value="2"/>
</dbReference>